<protein>
    <recommendedName>
        <fullName evidence="7">DUF3817 domain-containing protein</fullName>
    </recommendedName>
</protein>
<dbReference type="InterPro" id="IPR023845">
    <property type="entry name" value="DUF3817_TM"/>
</dbReference>
<evidence type="ECO:0000256" key="1">
    <source>
        <dbReference type="ARBA" id="ARBA00004651"/>
    </source>
</evidence>
<keyword evidence="2" id="KW-1003">Cell membrane</keyword>
<sequence length="93" mass="10738">MNNSIKLFKTVAILEGLSFLILLGIAMPLKYIWEYHQPTQVVGMAHGILFIAYVIMVMFIRNQLNWNYKTTFMALIASVLPFGPFMVDRKLLK</sequence>
<name>A0A3B0U4C4_9ZZZZ</name>
<dbReference type="PANTHER" id="PTHR40077:SF1">
    <property type="entry name" value="MEMBRANE PROTEIN"/>
    <property type="match status" value="1"/>
</dbReference>
<keyword evidence="5 6" id="KW-0472">Membrane</keyword>
<evidence type="ECO:0000256" key="4">
    <source>
        <dbReference type="ARBA" id="ARBA00022989"/>
    </source>
</evidence>
<evidence type="ECO:0000313" key="8">
    <source>
        <dbReference type="EMBL" id="VAW25861.1"/>
    </source>
</evidence>
<accession>A0A3B0U4C4</accession>
<dbReference type="Pfam" id="PF12823">
    <property type="entry name" value="DUF3817"/>
    <property type="match status" value="1"/>
</dbReference>
<dbReference type="EMBL" id="UOES01000029">
    <property type="protein sequence ID" value="VAW25861.1"/>
    <property type="molecule type" value="Genomic_DNA"/>
</dbReference>
<feature type="domain" description="DUF3817" evidence="7">
    <location>
        <begin position="6"/>
        <end position="92"/>
    </location>
</feature>
<dbReference type="PANTHER" id="PTHR40077">
    <property type="entry name" value="MEMBRANE PROTEIN-RELATED"/>
    <property type="match status" value="1"/>
</dbReference>
<reference evidence="8" key="1">
    <citation type="submission" date="2018-06" db="EMBL/GenBank/DDBJ databases">
        <authorList>
            <person name="Zhirakovskaya E."/>
        </authorList>
    </citation>
    <scope>NUCLEOTIDE SEQUENCE</scope>
</reference>
<keyword evidence="3 6" id="KW-0812">Transmembrane</keyword>
<comment type="subcellular location">
    <subcellularLocation>
        <location evidence="1">Cell membrane</location>
        <topology evidence="1">Multi-pass membrane protein</topology>
    </subcellularLocation>
</comment>
<evidence type="ECO:0000256" key="6">
    <source>
        <dbReference type="SAM" id="Phobius"/>
    </source>
</evidence>
<feature type="transmembrane region" description="Helical" evidence="6">
    <location>
        <begin position="12"/>
        <end position="29"/>
    </location>
</feature>
<feature type="transmembrane region" description="Helical" evidence="6">
    <location>
        <begin position="66"/>
        <end position="87"/>
    </location>
</feature>
<evidence type="ECO:0000256" key="3">
    <source>
        <dbReference type="ARBA" id="ARBA00022692"/>
    </source>
</evidence>
<proteinExistence type="predicted"/>
<organism evidence="8">
    <name type="scientific">hydrothermal vent metagenome</name>
    <dbReference type="NCBI Taxonomy" id="652676"/>
    <lineage>
        <taxon>unclassified sequences</taxon>
        <taxon>metagenomes</taxon>
        <taxon>ecological metagenomes</taxon>
    </lineage>
</organism>
<evidence type="ECO:0000259" key="7">
    <source>
        <dbReference type="Pfam" id="PF12823"/>
    </source>
</evidence>
<dbReference type="AlphaFoldDB" id="A0A3B0U4C4"/>
<dbReference type="NCBIfam" id="TIGR03954">
    <property type="entry name" value="integ_memb_HG"/>
    <property type="match status" value="1"/>
</dbReference>
<evidence type="ECO:0000256" key="5">
    <source>
        <dbReference type="ARBA" id="ARBA00023136"/>
    </source>
</evidence>
<gene>
    <name evidence="8" type="ORF">MNBD_BACTEROID06-774</name>
</gene>
<keyword evidence="4 6" id="KW-1133">Transmembrane helix</keyword>
<feature type="transmembrane region" description="Helical" evidence="6">
    <location>
        <begin position="41"/>
        <end position="60"/>
    </location>
</feature>
<evidence type="ECO:0000256" key="2">
    <source>
        <dbReference type="ARBA" id="ARBA00022475"/>
    </source>
</evidence>
<dbReference type="GO" id="GO:0005886">
    <property type="term" value="C:plasma membrane"/>
    <property type="evidence" value="ECO:0007669"/>
    <property type="project" value="UniProtKB-SubCell"/>
</dbReference>